<dbReference type="PROSITE" id="PS51192">
    <property type="entry name" value="HELICASE_ATP_BIND_1"/>
    <property type="match status" value="1"/>
</dbReference>
<dbReference type="GO" id="GO:0003677">
    <property type="term" value="F:DNA binding"/>
    <property type="evidence" value="ECO:0007669"/>
    <property type="project" value="InterPro"/>
</dbReference>
<evidence type="ECO:0000259" key="2">
    <source>
        <dbReference type="PROSITE" id="PS51194"/>
    </source>
</evidence>
<evidence type="ECO:0000259" key="1">
    <source>
        <dbReference type="PROSITE" id="PS51192"/>
    </source>
</evidence>
<dbReference type="Pfam" id="PF00271">
    <property type="entry name" value="Helicase_C"/>
    <property type="match status" value="1"/>
</dbReference>
<feature type="domain" description="Helicase ATP-binding" evidence="1">
    <location>
        <begin position="42"/>
        <end position="183"/>
    </location>
</feature>
<gene>
    <name evidence="3" type="ORF">MMDA13_gp41</name>
</gene>
<dbReference type="SMART" id="SM00487">
    <property type="entry name" value="DEXDc"/>
    <property type="match status" value="1"/>
</dbReference>
<dbReference type="GO" id="GO:0005524">
    <property type="term" value="F:ATP binding"/>
    <property type="evidence" value="ECO:0007669"/>
    <property type="project" value="InterPro"/>
</dbReference>
<accession>A0A7G3PIM7</accession>
<evidence type="ECO:0000313" key="3">
    <source>
        <dbReference type="EMBL" id="QHB80474.1"/>
    </source>
</evidence>
<feature type="domain" description="Helicase C-terminal" evidence="2">
    <location>
        <begin position="271"/>
        <end position="416"/>
    </location>
</feature>
<sequence length="641" mass="71645">MSPATGFLDEIPGIGHNGPPEPLPAFQDRPYQTEAVGSIWNYFRTHPTGNPLVAMPTGTGKSVVIARFLESVLSQFGQQRIIVLTHVKELIAQNFEKLKQLWSFSPAGIYSAGLNQRNMTQPITFAGIASVARRWAQFGHIDLVIIDECHLMSPNDQTMYRTFIAGLLSINPYLRVIGFTATPWRMGHGHLTDPYEDAKGNLSDPLFKDMCFDITGKEAFNRLFLEGYLIPLVPKRPKLHLDTEGLHKRGGEFIEKEMQEKFDRDEITEAALKECLEYGADRKHWLVFASGTDHADNVCDMLNMMGVPAGCVHSKRAGRDQTIEDFKSGKIRALVNNNVLTTGFDFPGIDFIIILRATGSVILWVQMLGRGTRPVYGLDGKGLLPDGTRADLNTIEGRLQAIFASDKHDCLVMDFARNTATLGPINDPVTPRQKGKGGGDAPVKLCEVCETYNHASVRYCGGQPFKTALGCGSEFLFEVKFKQEAAQDELIKIDEPVVKVFKVDSVTIDRHEKEGSPPMMKMSYYCGYKSFSEFICVQHTNFAGRKARKWWSERTDTPMPETTAEAINIADKVLAAPTHIRVWTNKQYPEIMAFCYDGTAFGTQESDGYVPEIENREQLSAQRAELANRTYADDLDDDIPF</sequence>
<dbReference type="Proteomes" id="UP000515820">
    <property type="component" value="Segment"/>
</dbReference>
<keyword evidence="3" id="KW-0547">Nucleotide-binding</keyword>
<name>A0A7G3PIM7_9CAUD</name>
<dbReference type="PANTHER" id="PTHR47396:SF1">
    <property type="entry name" value="ATP-DEPENDENT HELICASE IRC3-RELATED"/>
    <property type="match status" value="1"/>
</dbReference>
<keyword evidence="3" id="KW-0347">Helicase</keyword>
<dbReference type="PANTHER" id="PTHR47396">
    <property type="entry name" value="TYPE I RESTRICTION ENZYME ECOKI R PROTEIN"/>
    <property type="match status" value="1"/>
</dbReference>
<protein>
    <submittedName>
        <fullName evidence="3">Putative superfamily II DNA helicase</fullName>
    </submittedName>
</protein>
<keyword evidence="3" id="KW-0378">Hydrolase</keyword>
<proteinExistence type="predicted"/>
<dbReference type="InterPro" id="IPR014001">
    <property type="entry name" value="Helicase_ATP-bd"/>
</dbReference>
<dbReference type="InterPro" id="IPR027417">
    <property type="entry name" value="P-loop_NTPase"/>
</dbReference>
<dbReference type="InterPro" id="IPR006935">
    <property type="entry name" value="Helicase/UvrB_N"/>
</dbReference>
<reference evidence="3 4" key="1">
    <citation type="journal article" date="2020" name="Viruses">
        <title>Characterization of vB_StuS_MMDA13, a Newly Discovered Bacteriophage Infecting the Agar-Degrading Species Sphingomonas turrisvirgatae.</title>
        <authorList>
            <person name="Marmo P."/>
            <person name="Thaller M.C."/>
            <person name="Di Lallo G."/>
            <person name="Henrici De Angelis L."/>
            <person name="Poerio N."/>
            <person name="De Santis F."/>
            <person name="Fraziano M."/>
            <person name="Migliore L."/>
            <person name="D'Andrea M.M."/>
        </authorList>
    </citation>
    <scope>NUCLEOTIDE SEQUENCE [LARGE SCALE GENOMIC DNA]</scope>
</reference>
<keyword evidence="3" id="KW-0067">ATP-binding</keyword>
<dbReference type="SMART" id="SM00490">
    <property type="entry name" value="HELICc"/>
    <property type="match status" value="1"/>
</dbReference>
<organism evidence="3 4">
    <name type="scientific">Sphingomonas phage vB_StuS_MMDA13</name>
    <dbReference type="NCBI Taxonomy" id="2686378"/>
    <lineage>
        <taxon>Viruses</taxon>
        <taxon>Duplodnaviria</taxon>
        <taxon>Heunggongvirae</taxon>
        <taxon>Uroviricota</taxon>
        <taxon>Caudoviricetes</taxon>
        <taxon>Queuovirinae</taxon>
        <taxon>Torvergatavirus</taxon>
        <taxon>Torvergatavirus MMDA13</taxon>
    </lineage>
</organism>
<dbReference type="GO" id="GO:0004386">
    <property type="term" value="F:helicase activity"/>
    <property type="evidence" value="ECO:0007669"/>
    <property type="project" value="UniProtKB-KW"/>
</dbReference>
<dbReference type="SUPFAM" id="SSF52540">
    <property type="entry name" value="P-loop containing nucleoside triphosphate hydrolases"/>
    <property type="match status" value="1"/>
</dbReference>
<keyword evidence="4" id="KW-1185">Reference proteome</keyword>
<dbReference type="Pfam" id="PF04851">
    <property type="entry name" value="ResIII"/>
    <property type="match status" value="1"/>
</dbReference>
<dbReference type="InterPro" id="IPR001650">
    <property type="entry name" value="Helicase_C-like"/>
</dbReference>
<evidence type="ECO:0000313" key="4">
    <source>
        <dbReference type="Proteomes" id="UP000515820"/>
    </source>
</evidence>
<dbReference type="PROSITE" id="PS51194">
    <property type="entry name" value="HELICASE_CTER"/>
    <property type="match status" value="1"/>
</dbReference>
<dbReference type="InterPro" id="IPR050742">
    <property type="entry name" value="Helicase_Restrict-Modif_Enz"/>
</dbReference>
<dbReference type="Gene3D" id="3.40.50.300">
    <property type="entry name" value="P-loop containing nucleotide triphosphate hydrolases"/>
    <property type="match status" value="2"/>
</dbReference>
<dbReference type="GO" id="GO:0016787">
    <property type="term" value="F:hydrolase activity"/>
    <property type="evidence" value="ECO:0007669"/>
    <property type="project" value="InterPro"/>
</dbReference>
<dbReference type="EMBL" id="MN820898">
    <property type="protein sequence ID" value="QHB80474.1"/>
    <property type="molecule type" value="Genomic_DNA"/>
</dbReference>